<name>A0A6J1DQI1_MOMCH</name>
<evidence type="ECO:0000256" key="11">
    <source>
        <dbReference type="ARBA" id="ARBA00070760"/>
    </source>
</evidence>
<dbReference type="Proteomes" id="UP000504603">
    <property type="component" value="Unplaced"/>
</dbReference>
<keyword evidence="7" id="KW-0663">Pyridoxal phosphate</keyword>
<evidence type="ECO:0000256" key="12">
    <source>
        <dbReference type="ARBA" id="ARBA00081761"/>
    </source>
</evidence>
<evidence type="ECO:0000256" key="10">
    <source>
        <dbReference type="ARBA" id="ARBA00066592"/>
    </source>
</evidence>
<dbReference type="RefSeq" id="XP_022155519.1">
    <property type="nucleotide sequence ID" value="XM_022299827.1"/>
</dbReference>
<dbReference type="GO" id="GO:0030170">
    <property type="term" value="F:pyridoxal phosphate binding"/>
    <property type="evidence" value="ECO:0007669"/>
    <property type="project" value="InterPro"/>
</dbReference>
<comment type="cofactor">
    <cofactor evidence="3">
        <name>Mn(2+)</name>
        <dbReference type="ChEBI" id="CHEBI:29035"/>
    </cofactor>
</comment>
<protein>
    <recommendedName>
        <fullName evidence="11">Serine racemase</fullName>
        <ecNumber evidence="9">4.3.1.18</ecNumber>
        <ecNumber evidence="10">5.1.1.18</ecNumber>
    </recommendedName>
    <alternativeName>
        <fullName evidence="12">D-serine dehydratase</fullName>
    </alternativeName>
</protein>
<dbReference type="AlphaFoldDB" id="A0A6J1DQI1"/>
<dbReference type="InterPro" id="IPR001926">
    <property type="entry name" value="TrpB-like_PALP"/>
</dbReference>
<dbReference type="EC" id="5.1.1.18" evidence="10"/>
<evidence type="ECO:0000256" key="8">
    <source>
        <dbReference type="ARBA" id="ARBA00023239"/>
    </source>
</evidence>
<reference evidence="15" key="1">
    <citation type="submission" date="2025-08" db="UniProtKB">
        <authorList>
            <consortium name="RefSeq"/>
        </authorList>
    </citation>
    <scope>IDENTIFICATION</scope>
    <source>
        <strain evidence="15">OHB3-1</strain>
    </source>
</reference>
<proteinExistence type="inferred from homology"/>
<dbReference type="GO" id="GO:0006563">
    <property type="term" value="P:L-serine metabolic process"/>
    <property type="evidence" value="ECO:0007669"/>
    <property type="project" value="UniProtKB-ARBA"/>
</dbReference>
<dbReference type="GO" id="GO:0030378">
    <property type="term" value="F:serine racemase activity"/>
    <property type="evidence" value="ECO:0007669"/>
    <property type="project" value="UniProtKB-EC"/>
</dbReference>
<keyword evidence="6" id="KW-0460">Magnesium</keyword>
<evidence type="ECO:0000259" key="13">
    <source>
        <dbReference type="Pfam" id="PF00291"/>
    </source>
</evidence>
<dbReference type="GO" id="GO:0003941">
    <property type="term" value="F:L-serine ammonia-lyase activity"/>
    <property type="evidence" value="ECO:0007669"/>
    <property type="project" value="TreeGrafter"/>
</dbReference>
<dbReference type="InterPro" id="IPR036052">
    <property type="entry name" value="TrpB-like_PALP_sf"/>
</dbReference>
<evidence type="ECO:0000256" key="3">
    <source>
        <dbReference type="ARBA" id="ARBA00001936"/>
    </source>
</evidence>
<sequence length="333" mass="35538">MNVESHDKKKEYAADISSIKEARLRIEPFIHQTPVLTSESINAASGKQLFFKCECFQKGGAFKFRGACNAIYSLDDDEAAKGVVTHSSGNHAAALSLAAKLRGVPAYIVVPENAPKCKVENVVRYGGQVIRSGDAIWSRETTATKVMQETGAVLIHPYNDGRIMSGQGTISLELLEQVPQLDTLIVPISGGGLISGISVAAKAINPAIRIFGAEPKGANDAAMSKAAGKIVTLAETNTIADGLRAFLGDLTWPVVRDLVEDIITVEDGEIVEAMRVCYEVLKVVVEPSGAIGLAAVLSDGFKQNPSWKDCNHIGIILSGGNLDLGMLWNSYEK</sequence>
<dbReference type="GeneID" id="111022643"/>
<keyword evidence="14" id="KW-1185">Reference proteome</keyword>
<accession>A0A6J1DQI1</accession>
<comment type="cofactor">
    <cofactor evidence="1">
        <name>Ca(2+)</name>
        <dbReference type="ChEBI" id="CHEBI:29108"/>
    </cofactor>
</comment>
<dbReference type="PANTHER" id="PTHR43050:SF1">
    <property type="entry name" value="SERINE RACEMASE"/>
    <property type="match status" value="1"/>
</dbReference>
<evidence type="ECO:0000256" key="4">
    <source>
        <dbReference type="ARBA" id="ARBA00001946"/>
    </source>
</evidence>
<dbReference type="CDD" id="cd01562">
    <property type="entry name" value="Thr-dehyd"/>
    <property type="match status" value="1"/>
</dbReference>
<organism evidence="14 15">
    <name type="scientific">Momordica charantia</name>
    <name type="common">Bitter gourd</name>
    <name type="synonym">Balsam pear</name>
    <dbReference type="NCBI Taxonomy" id="3673"/>
    <lineage>
        <taxon>Eukaryota</taxon>
        <taxon>Viridiplantae</taxon>
        <taxon>Streptophyta</taxon>
        <taxon>Embryophyta</taxon>
        <taxon>Tracheophyta</taxon>
        <taxon>Spermatophyta</taxon>
        <taxon>Magnoliopsida</taxon>
        <taxon>eudicotyledons</taxon>
        <taxon>Gunneridae</taxon>
        <taxon>Pentapetalae</taxon>
        <taxon>rosids</taxon>
        <taxon>fabids</taxon>
        <taxon>Cucurbitales</taxon>
        <taxon>Cucurbitaceae</taxon>
        <taxon>Momordiceae</taxon>
        <taxon>Momordica</taxon>
    </lineage>
</organism>
<gene>
    <name evidence="15" type="primary">LOC111022643</name>
</gene>
<evidence type="ECO:0000256" key="7">
    <source>
        <dbReference type="ARBA" id="ARBA00022898"/>
    </source>
</evidence>
<dbReference type="GO" id="GO:0000287">
    <property type="term" value="F:magnesium ion binding"/>
    <property type="evidence" value="ECO:0007669"/>
    <property type="project" value="TreeGrafter"/>
</dbReference>
<dbReference type="GO" id="GO:0018114">
    <property type="term" value="F:threonine racemase activity"/>
    <property type="evidence" value="ECO:0007669"/>
    <property type="project" value="TreeGrafter"/>
</dbReference>
<evidence type="ECO:0000256" key="6">
    <source>
        <dbReference type="ARBA" id="ARBA00022842"/>
    </source>
</evidence>
<dbReference type="OrthoDB" id="4418812at2759"/>
<keyword evidence="8" id="KW-0456">Lyase</keyword>
<dbReference type="InterPro" id="IPR000634">
    <property type="entry name" value="Ser/Thr_deHydtase_PyrdxlP-BS"/>
</dbReference>
<evidence type="ECO:0000256" key="5">
    <source>
        <dbReference type="ARBA" id="ARBA00010869"/>
    </source>
</evidence>
<dbReference type="GO" id="GO:0005524">
    <property type="term" value="F:ATP binding"/>
    <property type="evidence" value="ECO:0007669"/>
    <property type="project" value="TreeGrafter"/>
</dbReference>
<dbReference type="GO" id="GO:0008721">
    <property type="term" value="F:D-serine ammonia-lyase activity"/>
    <property type="evidence" value="ECO:0007669"/>
    <property type="project" value="UniProtKB-EC"/>
</dbReference>
<evidence type="ECO:0000313" key="14">
    <source>
        <dbReference type="Proteomes" id="UP000504603"/>
    </source>
</evidence>
<dbReference type="PROSITE" id="PS00165">
    <property type="entry name" value="DEHYDRATASE_SER_THR"/>
    <property type="match status" value="1"/>
</dbReference>
<dbReference type="SUPFAM" id="SSF53686">
    <property type="entry name" value="Tryptophan synthase beta subunit-like PLP-dependent enzymes"/>
    <property type="match status" value="1"/>
</dbReference>
<dbReference type="PANTHER" id="PTHR43050">
    <property type="entry name" value="SERINE / THREONINE RACEMASE FAMILY MEMBER"/>
    <property type="match status" value="1"/>
</dbReference>
<evidence type="ECO:0000313" key="15">
    <source>
        <dbReference type="RefSeq" id="XP_022155519.1"/>
    </source>
</evidence>
<dbReference type="EC" id="4.3.1.18" evidence="9"/>
<dbReference type="KEGG" id="mcha:111022643"/>
<evidence type="ECO:0000256" key="9">
    <source>
        <dbReference type="ARBA" id="ARBA00066349"/>
    </source>
</evidence>
<dbReference type="Gene3D" id="3.40.50.1100">
    <property type="match status" value="2"/>
</dbReference>
<dbReference type="Pfam" id="PF00291">
    <property type="entry name" value="PALP"/>
    <property type="match status" value="1"/>
</dbReference>
<comment type="similarity">
    <text evidence="5">Belongs to the serine/threonine dehydratase family.</text>
</comment>
<dbReference type="GO" id="GO:0070179">
    <property type="term" value="P:D-serine biosynthetic process"/>
    <property type="evidence" value="ECO:0007669"/>
    <property type="project" value="TreeGrafter"/>
</dbReference>
<comment type="cofactor">
    <cofactor evidence="2">
        <name>pyridoxal 5'-phosphate</name>
        <dbReference type="ChEBI" id="CHEBI:597326"/>
    </cofactor>
</comment>
<comment type="cofactor">
    <cofactor evidence="4">
        <name>Mg(2+)</name>
        <dbReference type="ChEBI" id="CHEBI:18420"/>
    </cofactor>
</comment>
<evidence type="ECO:0000256" key="1">
    <source>
        <dbReference type="ARBA" id="ARBA00001913"/>
    </source>
</evidence>
<dbReference type="FunFam" id="3.40.50.1100:FF:000007">
    <property type="entry name" value="L-threonine dehydratase catabolic TdcB"/>
    <property type="match status" value="1"/>
</dbReference>
<feature type="domain" description="Tryptophan synthase beta chain-like PALP" evidence="13">
    <location>
        <begin position="26"/>
        <end position="299"/>
    </location>
</feature>
<evidence type="ECO:0000256" key="2">
    <source>
        <dbReference type="ARBA" id="ARBA00001933"/>
    </source>
</evidence>